<name>A0AC35GK59_9BILA</name>
<dbReference type="WBParaSite" id="PS1159_v2.g6007.t1">
    <property type="protein sequence ID" value="PS1159_v2.g6007.t1"/>
    <property type="gene ID" value="PS1159_v2.g6007"/>
</dbReference>
<dbReference type="Proteomes" id="UP000887580">
    <property type="component" value="Unplaced"/>
</dbReference>
<sequence>MEIHSIELQHHNSTGNNNHHNNNYCRSASLNMHNHYHGETVVATPMASHHHHWGQPLCASNITTVNSSSSNKKRDFHFQVISVDQGPKWFVWPSQKSTDQPDINSSKNSSNQENENHYHKNGAITPNVVQPNAPMTINLAHLQRKNRLSRRKQLAEMHQHHHCSVVDGEYSHTATNSSNDAPLSEPLARRLLSKPIICVTPSSQQQDQTTPSCSTSMPSQTFKILSVSKKSWESEDEDDCTCTCRKMSLSLDDDCELPSPAHCAAVSGSSISSYISTASSSSSASTTTSNDSGVCNNRGNNNNYN</sequence>
<accession>A0AC35GK59</accession>
<protein>
    <submittedName>
        <fullName evidence="2">Uncharacterized protein</fullName>
    </submittedName>
</protein>
<proteinExistence type="predicted"/>
<organism evidence="1 2">
    <name type="scientific">Panagrolaimus sp. PS1159</name>
    <dbReference type="NCBI Taxonomy" id="55785"/>
    <lineage>
        <taxon>Eukaryota</taxon>
        <taxon>Metazoa</taxon>
        <taxon>Ecdysozoa</taxon>
        <taxon>Nematoda</taxon>
        <taxon>Chromadorea</taxon>
        <taxon>Rhabditida</taxon>
        <taxon>Tylenchina</taxon>
        <taxon>Panagrolaimomorpha</taxon>
        <taxon>Panagrolaimoidea</taxon>
        <taxon>Panagrolaimidae</taxon>
        <taxon>Panagrolaimus</taxon>
    </lineage>
</organism>
<evidence type="ECO:0000313" key="1">
    <source>
        <dbReference type="Proteomes" id="UP000887580"/>
    </source>
</evidence>
<reference evidence="2" key="1">
    <citation type="submission" date="2022-11" db="UniProtKB">
        <authorList>
            <consortium name="WormBaseParasite"/>
        </authorList>
    </citation>
    <scope>IDENTIFICATION</scope>
</reference>
<evidence type="ECO:0000313" key="2">
    <source>
        <dbReference type="WBParaSite" id="PS1159_v2.g6007.t1"/>
    </source>
</evidence>